<evidence type="ECO:0000313" key="2">
    <source>
        <dbReference type="Proteomes" id="UP000237105"/>
    </source>
</evidence>
<proteinExistence type="predicted"/>
<keyword evidence="2" id="KW-1185">Reference proteome</keyword>
<gene>
    <name evidence="1" type="ORF">PanWU01x14_147100</name>
</gene>
<evidence type="ECO:0000313" key="1">
    <source>
        <dbReference type="EMBL" id="PON61333.1"/>
    </source>
</evidence>
<name>A0A2P5CJU2_PARAD</name>
<comment type="caution">
    <text evidence="1">The sequence shown here is derived from an EMBL/GenBank/DDBJ whole genome shotgun (WGS) entry which is preliminary data.</text>
</comment>
<reference evidence="2" key="1">
    <citation type="submission" date="2016-06" db="EMBL/GenBank/DDBJ databases">
        <title>Parallel loss of symbiosis genes in relatives of nitrogen-fixing non-legume Parasponia.</title>
        <authorList>
            <person name="Van Velzen R."/>
            <person name="Holmer R."/>
            <person name="Bu F."/>
            <person name="Rutten L."/>
            <person name="Van Zeijl A."/>
            <person name="Liu W."/>
            <person name="Santuari L."/>
            <person name="Cao Q."/>
            <person name="Sharma T."/>
            <person name="Shen D."/>
            <person name="Roswanjaya Y."/>
            <person name="Wardhani T."/>
            <person name="Kalhor M.S."/>
            <person name="Jansen J."/>
            <person name="Van den Hoogen J."/>
            <person name="Gungor B."/>
            <person name="Hartog M."/>
            <person name="Hontelez J."/>
            <person name="Verver J."/>
            <person name="Yang W.-C."/>
            <person name="Schijlen E."/>
            <person name="Repin R."/>
            <person name="Schilthuizen M."/>
            <person name="Schranz E."/>
            <person name="Heidstra R."/>
            <person name="Miyata K."/>
            <person name="Fedorova E."/>
            <person name="Kohlen W."/>
            <person name="Bisseling T."/>
            <person name="Smit S."/>
            <person name="Geurts R."/>
        </authorList>
    </citation>
    <scope>NUCLEOTIDE SEQUENCE [LARGE SCALE GENOMIC DNA]</scope>
    <source>
        <strain evidence="2">cv. WU1-14</strain>
    </source>
</reference>
<sequence>MHICDVMPSQVRDFTDTHRPIQTCHRFVSVKAMITQEENHTTIVRMEGLNKHVARVRHLRTDIVHQTPTLPWSRLIPIAIMIQLPSFQSKCEATSGLDDIPHSALKETTSFRII</sequence>
<organism evidence="1 2">
    <name type="scientific">Parasponia andersonii</name>
    <name type="common">Sponia andersonii</name>
    <dbReference type="NCBI Taxonomy" id="3476"/>
    <lineage>
        <taxon>Eukaryota</taxon>
        <taxon>Viridiplantae</taxon>
        <taxon>Streptophyta</taxon>
        <taxon>Embryophyta</taxon>
        <taxon>Tracheophyta</taxon>
        <taxon>Spermatophyta</taxon>
        <taxon>Magnoliopsida</taxon>
        <taxon>eudicotyledons</taxon>
        <taxon>Gunneridae</taxon>
        <taxon>Pentapetalae</taxon>
        <taxon>rosids</taxon>
        <taxon>fabids</taxon>
        <taxon>Rosales</taxon>
        <taxon>Cannabaceae</taxon>
        <taxon>Parasponia</taxon>
    </lineage>
</organism>
<accession>A0A2P5CJU2</accession>
<protein>
    <submittedName>
        <fullName evidence="1">Uncharacterized protein</fullName>
    </submittedName>
</protein>
<dbReference type="AlphaFoldDB" id="A0A2P5CJU2"/>
<dbReference type="EMBL" id="JXTB01000122">
    <property type="protein sequence ID" value="PON61333.1"/>
    <property type="molecule type" value="Genomic_DNA"/>
</dbReference>
<dbReference type="Proteomes" id="UP000237105">
    <property type="component" value="Unassembled WGS sequence"/>
</dbReference>
<dbReference type="OrthoDB" id="10365875at2759"/>